<dbReference type="Pfam" id="PF21645">
    <property type="entry name" value="FakA-like_M"/>
    <property type="match status" value="1"/>
</dbReference>
<dbReference type="PANTHER" id="PTHR33434">
    <property type="entry name" value="DEGV DOMAIN-CONTAINING PROTEIN DR_1986-RELATED"/>
    <property type="match status" value="1"/>
</dbReference>
<dbReference type="GO" id="GO:0004371">
    <property type="term" value="F:glycerone kinase activity"/>
    <property type="evidence" value="ECO:0007669"/>
    <property type="project" value="InterPro"/>
</dbReference>
<reference evidence="3 4" key="1">
    <citation type="submission" date="2019-07" db="EMBL/GenBank/DDBJ databases">
        <title>Whole genome shotgun sequence of Cellulomonas soli NBRC 109434.</title>
        <authorList>
            <person name="Hosoyama A."/>
            <person name="Uohara A."/>
            <person name="Ohji S."/>
            <person name="Ichikawa N."/>
        </authorList>
    </citation>
    <scope>NUCLEOTIDE SEQUENCE [LARGE SCALE GENOMIC DNA]</scope>
    <source>
        <strain evidence="3 4">NBRC 109434</strain>
    </source>
</reference>
<feature type="domain" description="DhaL" evidence="2">
    <location>
        <begin position="7"/>
        <end position="198"/>
    </location>
</feature>
<dbReference type="SUPFAM" id="SSF101473">
    <property type="entry name" value="DhaL-like"/>
    <property type="match status" value="1"/>
</dbReference>
<dbReference type="Proteomes" id="UP000321798">
    <property type="component" value="Unassembled WGS sequence"/>
</dbReference>
<dbReference type="InterPro" id="IPR048394">
    <property type="entry name" value="FakA-like_M"/>
</dbReference>
<dbReference type="GO" id="GO:0006071">
    <property type="term" value="P:glycerol metabolic process"/>
    <property type="evidence" value="ECO:0007669"/>
    <property type="project" value="InterPro"/>
</dbReference>
<dbReference type="InterPro" id="IPR036117">
    <property type="entry name" value="DhaL_dom_sf"/>
</dbReference>
<evidence type="ECO:0000259" key="2">
    <source>
        <dbReference type="PROSITE" id="PS51480"/>
    </source>
</evidence>
<comment type="caution">
    <text evidence="3">The sequence shown here is derived from an EMBL/GenBank/DDBJ whole genome shotgun (WGS) entry which is preliminary data.</text>
</comment>
<gene>
    <name evidence="3" type="ORF">CSO01_20370</name>
</gene>
<protein>
    <recommendedName>
        <fullName evidence="2">DhaL domain-containing protein</fullName>
    </recommendedName>
</protein>
<keyword evidence="4" id="KW-1185">Reference proteome</keyword>
<dbReference type="InterPro" id="IPR004007">
    <property type="entry name" value="DhaL_dom"/>
</dbReference>
<accession>A0A512PDW7</accession>
<organism evidence="3 4">
    <name type="scientific">Cellulomonas soli</name>
    <dbReference type="NCBI Taxonomy" id="931535"/>
    <lineage>
        <taxon>Bacteria</taxon>
        <taxon>Bacillati</taxon>
        <taxon>Actinomycetota</taxon>
        <taxon>Actinomycetes</taxon>
        <taxon>Micrococcales</taxon>
        <taxon>Cellulomonadaceae</taxon>
        <taxon>Cellulomonas</taxon>
    </lineage>
</organism>
<proteinExistence type="predicted"/>
<dbReference type="SMART" id="SM01120">
    <property type="entry name" value="Dak2"/>
    <property type="match status" value="1"/>
</dbReference>
<evidence type="ECO:0000313" key="3">
    <source>
        <dbReference type="EMBL" id="GEP69322.1"/>
    </source>
</evidence>
<name>A0A512PDW7_9CELL</name>
<dbReference type="AlphaFoldDB" id="A0A512PDW7"/>
<evidence type="ECO:0000256" key="1">
    <source>
        <dbReference type="SAM" id="MobiDB-lite"/>
    </source>
</evidence>
<feature type="region of interest" description="Disordered" evidence="1">
    <location>
        <begin position="443"/>
        <end position="472"/>
    </location>
</feature>
<dbReference type="EMBL" id="BKAL01000006">
    <property type="protein sequence ID" value="GEP69322.1"/>
    <property type="molecule type" value="Genomic_DNA"/>
</dbReference>
<evidence type="ECO:0000313" key="4">
    <source>
        <dbReference type="Proteomes" id="UP000321798"/>
    </source>
</evidence>
<dbReference type="Gene3D" id="1.25.40.340">
    <property type="match status" value="1"/>
</dbReference>
<dbReference type="InterPro" id="IPR050270">
    <property type="entry name" value="DegV_domain_contain"/>
</dbReference>
<sequence>MDGLDGRLLRRWAHAAHEALVVAHERIDAVNVFPVADADTGTNVLLTVTGGRQALDVVPQDAGAGEVAHAFAHGALLAARGNSGVILSQYLAGLARGLPAVADATALATAFGSASRSARAAVTDPQEGTVLTVARDVADGAQVAADAGADLGTLLDGVLADAHRSLARISSQHPVLRAAHVLDAGACALLVVLDSLARVVRGEGPPSDADLAWLPVAGVAAHGIEGGGAFEVMLLVRTSGDTGSPALDDGSGPGALLRERLPMLGDSVAVVGADGWWHVHVHTDAPAEVVAACAVGAREQVVVRLVAAGHAGTVGTLDEHAPSGVVVCTASPGLAAWYAALGAVVVLRCPETPLGARHLGRAVVDAGTGAVTVLTGGVVEKEVLADLAAVPGPWGERLQGVQVVETGDELGATVALLALTGSAPDGHAWSGARAAVQRLRSTALGRPGPGAPDGASGTGPGAGPDAGPDGVAGRAVADVLEAVDALEAGWPSDAAPAEHLTLLHGEQLAPDDLQEIATRLEAVLATRHPMLELLVLGPAAGIDGLRAGLD</sequence>
<dbReference type="SMART" id="SM01121">
    <property type="entry name" value="Dak1_2"/>
    <property type="match status" value="1"/>
</dbReference>
<dbReference type="PANTHER" id="PTHR33434:SF4">
    <property type="entry name" value="PHOSPHATASE PROTEIN"/>
    <property type="match status" value="1"/>
</dbReference>
<dbReference type="PROSITE" id="PS51480">
    <property type="entry name" value="DHAL"/>
    <property type="match status" value="1"/>
</dbReference>
<dbReference type="InterPro" id="IPR033470">
    <property type="entry name" value="FakA-like_C"/>
</dbReference>
<dbReference type="RefSeq" id="WP_179561787.1">
    <property type="nucleotide sequence ID" value="NZ_BAABBJ010000006.1"/>
</dbReference>
<dbReference type="Pfam" id="PF02734">
    <property type="entry name" value="Dak2"/>
    <property type="match status" value="1"/>
</dbReference>